<comment type="caution">
    <text evidence="2">The sequence shown here is derived from an EMBL/GenBank/DDBJ whole genome shotgun (WGS) entry which is preliminary data.</text>
</comment>
<feature type="domain" description="VOC" evidence="1">
    <location>
        <begin position="3"/>
        <end position="124"/>
    </location>
</feature>
<dbReference type="SUPFAM" id="SSF54593">
    <property type="entry name" value="Glyoxalase/Bleomycin resistance protein/Dihydroxybiphenyl dioxygenase"/>
    <property type="match status" value="1"/>
</dbReference>
<dbReference type="InterPro" id="IPR029068">
    <property type="entry name" value="Glyas_Bleomycin-R_OHBP_Dase"/>
</dbReference>
<dbReference type="RefSeq" id="WP_277520105.1">
    <property type="nucleotide sequence ID" value="NZ_JAMQOT010000001.1"/>
</dbReference>
<dbReference type="EMBL" id="JAMQOT010000001">
    <property type="protein sequence ID" value="MDF9744618.1"/>
    <property type="molecule type" value="Genomic_DNA"/>
</dbReference>
<reference evidence="2" key="1">
    <citation type="submission" date="2022-06" db="EMBL/GenBank/DDBJ databases">
        <title>Natrinema sp. a new haloarchaeum isolate from saline soil.</title>
        <authorList>
            <person name="Strakova D."/>
            <person name="Galisteo C."/>
            <person name="Sanchez-Porro C."/>
            <person name="Ventosa A."/>
        </authorList>
    </citation>
    <scope>NUCLEOTIDE SEQUENCE</scope>
    <source>
        <strain evidence="2">S1CR25-10</strain>
    </source>
</reference>
<organism evidence="2 3">
    <name type="scientific">Natrinema salsiterrestre</name>
    <dbReference type="NCBI Taxonomy" id="2950540"/>
    <lineage>
        <taxon>Archaea</taxon>
        <taxon>Methanobacteriati</taxon>
        <taxon>Methanobacteriota</taxon>
        <taxon>Stenosarchaea group</taxon>
        <taxon>Halobacteria</taxon>
        <taxon>Halobacteriales</taxon>
        <taxon>Natrialbaceae</taxon>
        <taxon>Natrinema</taxon>
    </lineage>
</organism>
<dbReference type="Gene3D" id="3.10.180.10">
    <property type="entry name" value="2,3-Dihydroxybiphenyl 1,2-Dioxygenase, domain 1"/>
    <property type="match status" value="1"/>
</dbReference>
<accession>A0A9Q4Q1S9</accession>
<dbReference type="CDD" id="cd06587">
    <property type="entry name" value="VOC"/>
    <property type="match status" value="1"/>
</dbReference>
<protein>
    <submittedName>
        <fullName evidence="2">VOC family protein</fullName>
    </submittedName>
</protein>
<dbReference type="InterPro" id="IPR037523">
    <property type="entry name" value="VOC_core"/>
</dbReference>
<evidence type="ECO:0000259" key="1">
    <source>
        <dbReference type="PROSITE" id="PS51819"/>
    </source>
</evidence>
<dbReference type="Pfam" id="PF00903">
    <property type="entry name" value="Glyoxalase"/>
    <property type="match status" value="1"/>
</dbReference>
<evidence type="ECO:0000313" key="2">
    <source>
        <dbReference type="EMBL" id="MDF9744618.1"/>
    </source>
</evidence>
<gene>
    <name evidence="2" type="ORF">NDI89_03375</name>
</gene>
<proteinExistence type="predicted"/>
<name>A0A9Q4Q1S9_9EURY</name>
<evidence type="ECO:0000313" key="3">
    <source>
        <dbReference type="Proteomes" id="UP001154061"/>
    </source>
</evidence>
<dbReference type="AlphaFoldDB" id="A0A9Q4Q1S9"/>
<dbReference type="InterPro" id="IPR004360">
    <property type="entry name" value="Glyas_Fos-R_dOase_dom"/>
</dbReference>
<dbReference type="PROSITE" id="PS51819">
    <property type="entry name" value="VOC"/>
    <property type="match status" value="1"/>
</dbReference>
<dbReference type="Proteomes" id="UP001154061">
    <property type="component" value="Unassembled WGS sequence"/>
</dbReference>
<keyword evidence="3" id="KW-1185">Reference proteome</keyword>
<sequence>MDAVDHINVDVDSLDPCYEFYRETLELDLLRPPADFEGDHAMFRAGETVVTLAETGRAENWDERGLAHPLDKAHLAFETDRQTYDSLIDALEGQFPNQGPYDWGEFEGFYVLDPDGNLLEVVTYEAPEGDRSRPLLTHDVVEEADSSGAEDLG</sequence>